<dbReference type="Proteomes" id="UP000231962">
    <property type="component" value="Unassembled WGS sequence"/>
</dbReference>
<keyword evidence="2 5" id="KW-0808">Transferase</keyword>
<dbReference type="InterPro" id="IPR002935">
    <property type="entry name" value="SAM_O-MeTrfase"/>
</dbReference>
<dbReference type="EMBL" id="NPDY01000001">
    <property type="protein sequence ID" value="PJZ71372.1"/>
    <property type="molecule type" value="Genomic_DNA"/>
</dbReference>
<keyword evidence="3" id="KW-0949">S-adenosyl-L-methionine</keyword>
<dbReference type="OrthoDB" id="9799672at2"/>
<dbReference type="RefSeq" id="WP_100712334.1">
    <property type="nucleotide sequence ID" value="NZ_NPDY01000001.1"/>
</dbReference>
<dbReference type="PROSITE" id="PS51682">
    <property type="entry name" value="SAM_OMT_I"/>
    <property type="match status" value="1"/>
</dbReference>
<protein>
    <submittedName>
        <fullName evidence="5">SAM-dependent methyltransferase</fullName>
    </submittedName>
</protein>
<dbReference type="Gene3D" id="3.40.50.150">
    <property type="entry name" value="Vaccinia Virus protein VP39"/>
    <property type="match status" value="1"/>
</dbReference>
<name>A0A2M9ZS59_9LEPT</name>
<dbReference type="PANTHER" id="PTHR10509:SF14">
    <property type="entry name" value="CAFFEOYL-COA O-METHYLTRANSFERASE 3-RELATED"/>
    <property type="match status" value="1"/>
</dbReference>
<organism evidence="5 7">
    <name type="scientific">Leptospira perolatii</name>
    <dbReference type="NCBI Taxonomy" id="2023191"/>
    <lineage>
        <taxon>Bacteria</taxon>
        <taxon>Pseudomonadati</taxon>
        <taxon>Spirochaetota</taxon>
        <taxon>Spirochaetia</taxon>
        <taxon>Leptospirales</taxon>
        <taxon>Leptospiraceae</taxon>
        <taxon>Leptospira</taxon>
    </lineage>
</organism>
<dbReference type="EMBL" id="NPDZ01000001">
    <property type="protein sequence ID" value="PJZ74906.1"/>
    <property type="molecule type" value="Genomic_DNA"/>
</dbReference>
<evidence type="ECO:0000313" key="7">
    <source>
        <dbReference type="Proteomes" id="UP000231990"/>
    </source>
</evidence>
<keyword evidence="6" id="KW-1185">Reference proteome</keyword>
<proteinExistence type="predicted"/>
<evidence type="ECO:0000256" key="3">
    <source>
        <dbReference type="ARBA" id="ARBA00022691"/>
    </source>
</evidence>
<evidence type="ECO:0000313" key="4">
    <source>
        <dbReference type="EMBL" id="PJZ71372.1"/>
    </source>
</evidence>
<dbReference type="GO" id="GO:0008171">
    <property type="term" value="F:O-methyltransferase activity"/>
    <property type="evidence" value="ECO:0007669"/>
    <property type="project" value="InterPro"/>
</dbReference>
<dbReference type="SUPFAM" id="SSF53335">
    <property type="entry name" value="S-adenosyl-L-methionine-dependent methyltransferases"/>
    <property type="match status" value="1"/>
</dbReference>
<dbReference type="Pfam" id="PF01596">
    <property type="entry name" value="Methyltransf_3"/>
    <property type="match status" value="1"/>
</dbReference>
<dbReference type="GO" id="GO:0032259">
    <property type="term" value="P:methylation"/>
    <property type="evidence" value="ECO:0007669"/>
    <property type="project" value="UniProtKB-KW"/>
</dbReference>
<evidence type="ECO:0000256" key="1">
    <source>
        <dbReference type="ARBA" id="ARBA00022603"/>
    </source>
</evidence>
<accession>A0A2M9ZS59</accession>
<dbReference type="AlphaFoldDB" id="A0A2M9ZS59"/>
<dbReference type="Proteomes" id="UP000231990">
    <property type="component" value="Unassembled WGS sequence"/>
</dbReference>
<dbReference type="InterPro" id="IPR050362">
    <property type="entry name" value="Cation-dep_OMT"/>
</dbReference>
<evidence type="ECO:0000313" key="6">
    <source>
        <dbReference type="Proteomes" id="UP000231962"/>
    </source>
</evidence>
<dbReference type="PANTHER" id="PTHR10509">
    <property type="entry name" value="O-METHYLTRANSFERASE-RELATED"/>
    <property type="match status" value="1"/>
</dbReference>
<dbReference type="CDD" id="cd02440">
    <property type="entry name" value="AdoMet_MTases"/>
    <property type="match status" value="1"/>
</dbReference>
<reference evidence="6 7" key="1">
    <citation type="submission" date="2017-07" db="EMBL/GenBank/DDBJ databases">
        <title>Leptospira spp. isolated from tropical soils.</title>
        <authorList>
            <person name="Thibeaux R."/>
            <person name="Iraola G."/>
            <person name="Ferres I."/>
            <person name="Bierque E."/>
            <person name="Girault D."/>
            <person name="Soupe-Gilbert M.-E."/>
            <person name="Picardeau M."/>
            <person name="Goarant C."/>
        </authorList>
    </citation>
    <scope>NUCLEOTIDE SEQUENCE [LARGE SCALE GENOMIC DNA]</scope>
    <source>
        <strain evidence="5 7">FH1-B-B1</strain>
        <strain evidence="4 6">FH1-B-C1</strain>
    </source>
</reference>
<evidence type="ECO:0000256" key="2">
    <source>
        <dbReference type="ARBA" id="ARBA00022679"/>
    </source>
</evidence>
<evidence type="ECO:0000313" key="5">
    <source>
        <dbReference type="EMBL" id="PJZ74906.1"/>
    </source>
</evidence>
<dbReference type="GO" id="GO:0008757">
    <property type="term" value="F:S-adenosylmethionine-dependent methyltransferase activity"/>
    <property type="evidence" value="ECO:0007669"/>
    <property type="project" value="TreeGrafter"/>
</dbReference>
<sequence length="224" mass="25229">MSRKAIQLTDELYKYLLSKSLREDKLLRDLRKETAKLPQAGMQISPDEGQFLHLITKILGAKRILEIGTFTGYSSICFASALPKDGVLYACDTSEEWTNIAKKYWKEAGLEQKIRLKIGPASETLKELKEKIDSGKEEQIDIVFIDADKGNYRLYYELSLSILRKGGLILIDNVLWDGKVIDPNHQDNDTIAIRALNDAILGDVRVDLSMLSIADGLTIARKNI</sequence>
<dbReference type="InterPro" id="IPR029063">
    <property type="entry name" value="SAM-dependent_MTases_sf"/>
</dbReference>
<keyword evidence="1 5" id="KW-0489">Methyltransferase</keyword>
<gene>
    <name evidence="4" type="ORF">CH360_02415</name>
    <name evidence="5" type="ORF">CH373_02415</name>
</gene>
<comment type="caution">
    <text evidence="5">The sequence shown here is derived from an EMBL/GenBank/DDBJ whole genome shotgun (WGS) entry which is preliminary data.</text>
</comment>